<feature type="domain" description="DUF3475" evidence="2">
    <location>
        <begin position="31"/>
        <end position="86"/>
    </location>
</feature>
<dbReference type="Proteomes" id="UP000233551">
    <property type="component" value="Unassembled WGS sequence"/>
</dbReference>
<reference evidence="5" key="1">
    <citation type="journal article" date="2017" name="Plant J.">
        <title>The pomegranate (Punica granatum L.) genome and the genomics of punicalagin biosynthesis.</title>
        <authorList>
            <person name="Qin G."/>
            <person name="Xu C."/>
            <person name="Ming R."/>
            <person name="Tang H."/>
            <person name="Guyot R."/>
            <person name="Kramer E.M."/>
            <person name="Hu Y."/>
            <person name="Yi X."/>
            <person name="Qi Y."/>
            <person name="Xu X."/>
            <person name="Gao Z."/>
            <person name="Pan H."/>
            <person name="Jian J."/>
            <person name="Tian Y."/>
            <person name="Yue Z."/>
            <person name="Xu Y."/>
        </authorList>
    </citation>
    <scope>NUCLEOTIDE SEQUENCE [LARGE SCALE GENOMIC DNA]</scope>
    <source>
        <strain evidence="5">cv. Dabenzi</strain>
    </source>
</reference>
<dbReference type="PANTHER" id="PTHR31371">
    <property type="entry name" value="BNAC09G50660D PROTEIN"/>
    <property type="match status" value="1"/>
</dbReference>
<gene>
    <name evidence="3" type="ORF">CDL15_Pgr025498</name>
    <name evidence="4" type="ORF">CRG98_022000</name>
</gene>
<dbReference type="PANTHER" id="PTHR31371:SF4">
    <property type="entry name" value="DUF668 DOMAIN-CONTAINING PROTEIN"/>
    <property type="match status" value="1"/>
</dbReference>
<dbReference type="EMBL" id="PGOL01001503">
    <property type="protein sequence ID" value="PKI57672.1"/>
    <property type="molecule type" value="Genomic_DNA"/>
</dbReference>
<evidence type="ECO:0000313" key="3">
    <source>
        <dbReference type="EMBL" id="OWM69649.1"/>
    </source>
</evidence>
<feature type="domain" description="DUF668" evidence="1">
    <location>
        <begin position="337"/>
        <end position="429"/>
    </location>
</feature>
<accession>A0A218WAX2</accession>
<evidence type="ECO:0000259" key="2">
    <source>
        <dbReference type="Pfam" id="PF11961"/>
    </source>
</evidence>
<evidence type="ECO:0000313" key="6">
    <source>
        <dbReference type="Proteomes" id="UP000233551"/>
    </source>
</evidence>
<dbReference type="Pfam" id="PF11961">
    <property type="entry name" value="DUF3475"/>
    <property type="match status" value="1"/>
</dbReference>
<protein>
    <recommendedName>
        <fullName evidence="7">DUF668 domain-containing protein</fullName>
    </recommendedName>
</protein>
<dbReference type="Pfam" id="PF05003">
    <property type="entry name" value="DUF668"/>
    <property type="match status" value="1"/>
</dbReference>
<reference evidence="3" key="2">
    <citation type="submission" date="2017-06" db="EMBL/GenBank/DDBJ databases">
        <title>The pomegranate genome and the genomics of punicalagin biosynthesis.</title>
        <authorList>
            <person name="Xu C."/>
        </authorList>
    </citation>
    <scope>NUCLEOTIDE SEQUENCE [LARGE SCALE GENOMIC DNA]</scope>
    <source>
        <tissue evidence="3">Fresh leaf</tissue>
    </source>
</reference>
<dbReference type="InterPro" id="IPR021864">
    <property type="entry name" value="DUF3475"/>
</dbReference>
<keyword evidence="6" id="KW-1185">Reference proteome</keyword>
<name>A0A218WAX2_PUNGR</name>
<proteinExistence type="predicted"/>
<evidence type="ECO:0000259" key="1">
    <source>
        <dbReference type="Pfam" id="PF05003"/>
    </source>
</evidence>
<organism evidence="3 5">
    <name type="scientific">Punica granatum</name>
    <name type="common">Pomegranate</name>
    <dbReference type="NCBI Taxonomy" id="22663"/>
    <lineage>
        <taxon>Eukaryota</taxon>
        <taxon>Viridiplantae</taxon>
        <taxon>Streptophyta</taxon>
        <taxon>Embryophyta</taxon>
        <taxon>Tracheophyta</taxon>
        <taxon>Spermatophyta</taxon>
        <taxon>Magnoliopsida</taxon>
        <taxon>eudicotyledons</taxon>
        <taxon>Gunneridae</taxon>
        <taxon>Pentapetalae</taxon>
        <taxon>rosids</taxon>
        <taxon>malvids</taxon>
        <taxon>Myrtales</taxon>
        <taxon>Lythraceae</taxon>
        <taxon>Punica</taxon>
    </lineage>
</organism>
<dbReference type="OrthoDB" id="2018987at2759"/>
<evidence type="ECO:0000313" key="5">
    <source>
        <dbReference type="Proteomes" id="UP000197138"/>
    </source>
</evidence>
<sequence>MRAKRGKDTWFSSLWRLSFKAPEAEKGVIGILAFEVAGLMLKLVKLWHCLSDLEILKLREEISNSVGIRKLVSEDEDYLMNIALDEVIRCVVCVARSVVRLGKRCTEPAYHRLEHFFLDPVGNSLEWFGWEYRWKKMNRKMKKMERFAGLMLQLIQEEEILLEQEQTLRRMKVNPRSEKFKICEFQQKVMLQRQEVRNIRDLSPWNRSYDYTVHLLTRSIFTILERLSYAFGMDDPDDCVSQSHSFSAMMQSSVHPSEYCYSLPDRDRMTKALAHMGPLRGMGCIHGGIDSPVVQRSDSTVGESARRASHMSRIYSRLSVFYSNHGAHAPLAAPPHTLGGAALAVHYADVIVLIEKLASSPPHMIGLDARDDLYNMLPFSIRAAIRARLKFASKALKLSIYDAALATEWSTLLAHVLGWLAPLAHNTIKWQNEQNIEEQQVVLGANVLLVQTLFFADRAKTEAAITELLVGLSYLSRFHEVLPRKEQ</sequence>
<dbReference type="Proteomes" id="UP000197138">
    <property type="component" value="Unassembled WGS sequence"/>
</dbReference>
<comment type="caution">
    <text evidence="3">The sequence shown here is derived from an EMBL/GenBank/DDBJ whole genome shotgun (WGS) entry which is preliminary data.</text>
</comment>
<dbReference type="GO" id="GO:0045927">
    <property type="term" value="P:positive regulation of growth"/>
    <property type="evidence" value="ECO:0007669"/>
    <property type="project" value="InterPro"/>
</dbReference>
<dbReference type="InterPro" id="IPR007700">
    <property type="entry name" value="DUF668"/>
</dbReference>
<evidence type="ECO:0000313" key="4">
    <source>
        <dbReference type="EMBL" id="PKI57672.1"/>
    </source>
</evidence>
<dbReference type="AlphaFoldDB" id="A0A218WAX2"/>
<dbReference type="EMBL" id="MTKT01004810">
    <property type="protein sequence ID" value="OWM69649.1"/>
    <property type="molecule type" value="Genomic_DNA"/>
</dbReference>
<dbReference type="STRING" id="22663.A0A218WAX2"/>
<reference evidence="4 6" key="3">
    <citation type="submission" date="2017-11" db="EMBL/GenBank/DDBJ databases">
        <title>De-novo sequencing of pomegranate (Punica granatum L.) genome.</title>
        <authorList>
            <person name="Akparov Z."/>
            <person name="Amiraslanov A."/>
            <person name="Hajiyeva S."/>
            <person name="Abbasov M."/>
            <person name="Kaur K."/>
            <person name="Hamwieh A."/>
            <person name="Solovyev V."/>
            <person name="Salamov A."/>
            <person name="Braich B."/>
            <person name="Kosarev P."/>
            <person name="Mahmoud A."/>
            <person name="Hajiyev E."/>
            <person name="Babayeva S."/>
            <person name="Izzatullayeva V."/>
            <person name="Mammadov A."/>
            <person name="Mammadov A."/>
            <person name="Sharifova S."/>
            <person name="Ojaghi J."/>
            <person name="Eynullazada K."/>
            <person name="Bayramov B."/>
            <person name="Abdulazimova A."/>
            <person name="Shahmuradov I."/>
        </authorList>
    </citation>
    <scope>NUCLEOTIDE SEQUENCE [LARGE SCALE GENOMIC DNA]</scope>
    <source>
        <strain evidence="4">AG2017</strain>
        <strain evidence="6">cv. AG2017</strain>
        <tissue evidence="4">Leaf</tissue>
    </source>
</reference>
<evidence type="ECO:0008006" key="7">
    <source>
        <dbReference type="Google" id="ProtNLM"/>
    </source>
</evidence>
<dbReference type="GeneID" id="116195183"/>